<organism evidence="5 8">
    <name type="scientific">Marinomonas gallaica</name>
    <dbReference type="NCBI Taxonomy" id="1806667"/>
    <lineage>
        <taxon>Bacteria</taxon>
        <taxon>Pseudomonadati</taxon>
        <taxon>Pseudomonadota</taxon>
        <taxon>Gammaproteobacteria</taxon>
        <taxon>Oceanospirillales</taxon>
        <taxon>Oceanospirillaceae</taxon>
        <taxon>Marinomonas</taxon>
    </lineage>
</organism>
<keyword evidence="3" id="KW-0804">Transcription</keyword>
<evidence type="ECO:0000256" key="3">
    <source>
        <dbReference type="ARBA" id="ARBA00023163"/>
    </source>
</evidence>
<evidence type="ECO:0000313" key="8">
    <source>
        <dbReference type="Proteomes" id="UP000092871"/>
    </source>
</evidence>
<keyword evidence="1" id="KW-0805">Transcription regulation</keyword>
<dbReference type="InterPro" id="IPR009057">
    <property type="entry name" value="Homeodomain-like_sf"/>
</dbReference>
<dbReference type="InterPro" id="IPR020449">
    <property type="entry name" value="Tscrpt_reg_AraC-type_HTH"/>
</dbReference>
<dbReference type="Pfam" id="PF12833">
    <property type="entry name" value="HTH_18"/>
    <property type="match status" value="1"/>
</dbReference>
<evidence type="ECO:0000259" key="4">
    <source>
        <dbReference type="PROSITE" id="PS01124"/>
    </source>
</evidence>
<evidence type="ECO:0000313" key="7">
    <source>
        <dbReference type="Proteomes" id="UP000092840"/>
    </source>
</evidence>
<dbReference type="OrthoDB" id="282744at2"/>
<gene>
    <name evidence="5" type="primary">adaA</name>
    <name evidence="5" type="ORF">MGA5115_00808</name>
    <name evidence="6" type="ORF">MGA5116_01026</name>
</gene>
<dbReference type="InterPro" id="IPR011256">
    <property type="entry name" value="Reg_factor_effector_dom_sf"/>
</dbReference>
<dbReference type="SUPFAM" id="SSF55136">
    <property type="entry name" value="Probable bacterial effector-binding domain"/>
    <property type="match status" value="1"/>
</dbReference>
<protein>
    <submittedName>
        <fullName evidence="5">Bifunctional transcriptional activator/DNA repair enzyme AdaA</fullName>
        <ecNumber evidence="5">2.1.1.-</ecNumber>
    </submittedName>
</protein>
<keyword evidence="7" id="KW-1185">Reference proteome</keyword>
<dbReference type="GO" id="GO:0008168">
    <property type="term" value="F:methyltransferase activity"/>
    <property type="evidence" value="ECO:0007669"/>
    <property type="project" value="UniProtKB-KW"/>
</dbReference>
<evidence type="ECO:0000256" key="2">
    <source>
        <dbReference type="ARBA" id="ARBA00023125"/>
    </source>
</evidence>
<evidence type="ECO:0000256" key="1">
    <source>
        <dbReference type="ARBA" id="ARBA00023015"/>
    </source>
</evidence>
<keyword evidence="5" id="KW-0808">Transferase</keyword>
<dbReference type="RefSeq" id="WP_067032234.1">
    <property type="nucleotide sequence ID" value="NZ_FLRA01000003.1"/>
</dbReference>
<dbReference type="PRINTS" id="PR00032">
    <property type="entry name" value="HTHARAC"/>
</dbReference>
<dbReference type="PROSITE" id="PS01124">
    <property type="entry name" value="HTH_ARAC_FAMILY_2"/>
    <property type="match status" value="1"/>
</dbReference>
<dbReference type="InterPro" id="IPR010499">
    <property type="entry name" value="AraC_E-bd"/>
</dbReference>
<dbReference type="Pfam" id="PF06445">
    <property type="entry name" value="GyrI-like"/>
    <property type="match status" value="1"/>
</dbReference>
<dbReference type="InterPro" id="IPR018062">
    <property type="entry name" value="HTH_AraC-typ_CS"/>
</dbReference>
<keyword evidence="2" id="KW-0238">DNA-binding</keyword>
<dbReference type="Proteomes" id="UP000092840">
    <property type="component" value="Unassembled WGS sequence"/>
</dbReference>
<reference evidence="5 8" key="1">
    <citation type="submission" date="2016-06" db="EMBL/GenBank/DDBJ databases">
        <authorList>
            <person name="Kjaerup R.B."/>
            <person name="Dalgaard T.S."/>
            <person name="Juul-Madsen H.R."/>
        </authorList>
    </citation>
    <scope>NUCLEOTIDE SEQUENCE [LARGE SCALE GENOMIC DNA]</scope>
    <source>
        <strain evidence="5 8">CECT 5115</strain>
    </source>
</reference>
<dbReference type="SMART" id="SM00342">
    <property type="entry name" value="HTH_ARAC"/>
    <property type="match status" value="1"/>
</dbReference>
<dbReference type="EMBL" id="FLRB01000006">
    <property type="protein sequence ID" value="SBT20442.1"/>
    <property type="molecule type" value="Genomic_DNA"/>
</dbReference>
<dbReference type="EC" id="2.1.1.-" evidence="5"/>
<dbReference type="SMART" id="SM00871">
    <property type="entry name" value="AraC_E_bind"/>
    <property type="match status" value="1"/>
</dbReference>
<dbReference type="AlphaFoldDB" id="A0A1C3JNH1"/>
<proteinExistence type="predicted"/>
<name>A0A1C3JNH1_9GAMM</name>
<dbReference type="EMBL" id="FLRA01000003">
    <property type="protein sequence ID" value="SBT16726.1"/>
    <property type="molecule type" value="Genomic_DNA"/>
</dbReference>
<dbReference type="GO" id="GO:0043565">
    <property type="term" value="F:sequence-specific DNA binding"/>
    <property type="evidence" value="ECO:0007669"/>
    <property type="project" value="InterPro"/>
</dbReference>
<dbReference type="InterPro" id="IPR050908">
    <property type="entry name" value="SmbC-like"/>
</dbReference>
<dbReference type="GO" id="GO:0003700">
    <property type="term" value="F:DNA-binding transcription factor activity"/>
    <property type="evidence" value="ECO:0007669"/>
    <property type="project" value="InterPro"/>
</dbReference>
<sequence>MNKKYKARIDRAIQYIESNLSNKISLADVASVSHFSDYHFHRIFTGMVGETVNDYIVRRRLECAVNLLIFRTELSVTEIALENGFSSTANFSKAVKRHFGFSPSEIRNPDKIKNSKIGKISSKYGKEFSPSDLYPARVTNEVMNHKIKDTKMNVEVRELDCLRVCTLASERGYELDAIYSAWDRLIDWATNHGIPQDEQQRFALAFDNPTVTPIDKCRYTASIMIDDEVSVRSPFKASEIPKGKYAVLYFNGAPEDALQAQLSLYSDWLPESGFEPDDFPMMERYLNDARVDGYLEMEIYVKLKTL</sequence>
<dbReference type="Gene3D" id="3.20.80.10">
    <property type="entry name" value="Regulatory factor, effector binding domain"/>
    <property type="match status" value="1"/>
</dbReference>
<feature type="domain" description="HTH araC/xylS-type" evidence="4">
    <location>
        <begin position="10"/>
        <end position="109"/>
    </location>
</feature>
<dbReference type="InterPro" id="IPR029442">
    <property type="entry name" value="GyrI-like"/>
</dbReference>
<dbReference type="PROSITE" id="PS00041">
    <property type="entry name" value="HTH_ARAC_FAMILY_1"/>
    <property type="match status" value="1"/>
</dbReference>
<evidence type="ECO:0000313" key="6">
    <source>
        <dbReference type="EMBL" id="SBT20442.1"/>
    </source>
</evidence>
<reference evidence="6 7" key="2">
    <citation type="submission" date="2016-06" db="EMBL/GenBank/DDBJ databases">
        <authorList>
            <person name="Rodrigo-Torres L."/>
            <person name="Arahal D.R."/>
        </authorList>
    </citation>
    <scope>NUCLEOTIDE SEQUENCE [LARGE SCALE GENOMIC DNA]</scope>
    <source>
        <strain evidence="6 7">CECT 5116</strain>
    </source>
</reference>
<dbReference type="PANTHER" id="PTHR40055">
    <property type="entry name" value="TRANSCRIPTIONAL REGULATOR YGIV-RELATED"/>
    <property type="match status" value="1"/>
</dbReference>
<dbReference type="PANTHER" id="PTHR40055:SF1">
    <property type="entry name" value="TRANSCRIPTIONAL REGULATOR YGIV-RELATED"/>
    <property type="match status" value="1"/>
</dbReference>
<dbReference type="GO" id="GO:0032259">
    <property type="term" value="P:methylation"/>
    <property type="evidence" value="ECO:0007669"/>
    <property type="project" value="UniProtKB-KW"/>
</dbReference>
<evidence type="ECO:0000313" key="5">
    <source>
        <dbReference type="EMBL" id="SBT16726.1"/>
    </source>
</evidence>
<accession>A0A1C3JNH1</accession>
<keyword evidence="5" id="KW-0489">Methyltransferase</keyword>
<dbReference type="Gene3D" id="1.10.10.60">
    <property type="entry name" value="Homeodomain-like"/>
    <property type="match status" value="2"/>
</dbReference>
<dbReference type="InterPro" id="IPR018060">
    <property type="entry name" value="HTH_AraC"/>
</dbReference>
<dbReference type="Proteomes" id="UP000092871">
    <property type="component" value="Unassembled WGS sequence"/>
</dbReference>
<dbReference type="SUPFAM" id="SSF46689">
    <property type="entry name" value="Homeodomain-like"/>
    <property type="match status" value="2"/>
</dbReference>